<organism evidence="1 2">
    <name type="scientific">Dendrobium nobile</name>
    <name type="common">Orchid</name>
    <dbReference type="NCBI Taxonomy" id="94219"/>
    <lineage>
        <taxon>Eukaryota</taxon>
        <taxon>Viridiplantae</taxon>
        <taxon>Streptophyta</taxon>
        <taxon>Embryophyta</taxon>
        <taxon>Tracheophyta</taxon>
        <taxon>Spermatophyta</taxon>
        <taxon>Magnoliopsida</taxon>
        <taxon>Liliopsida</taxon>
        <taxon>Asparagales</taxon>
        <taxon>Orchidaceae</taxon>
        <taxon>Epidendroideae</taxon>
        <taxon>Malaxideae</taxon>
        <taxon>Dendrobiinae</taxon>
        <taxon>Dendrobium</taxon>
    </lineage>
</organism>
<evidence type="ECO:0000313" key="2">
    <source>
        <dbReference type="Proteomes" id="UP000829196"/>
    </source>
</evidence>
<dbReference type="AlphaFoldDB" id="A0A8T3BSG5"/>
<keyword evidence="2" id="KW-1185">Reference proteome</keyword>
<gene>
    <name evidence="1" type="ORF">KFK09_006857</name>
</gene>
<dbReference type="EMBL" id="JAGYWB010000006">
    <property type="protein sequence ID" value="KAI0519410.1"/>
    <property type="molecule type" value="Genomic_DNA"/>
</dbReference>
<sequence length="84" mass="9213">MVSLQLCSSLALTLALHMFPKLFSLIILNVTPLVSLCHIHVSYHLPQTTQASPLISPPPPLLVFPSLASDVTTLIYSKYNNGRK</sequence>
<accession>A0A8T3BSG5</accession>
<dbReference type="Proteomes" id="UP000829196">
    <property type="component" value="Unassembled WGS sequence"/>
</dbReference>
<proteinExistence type="predicted"/>
<name>A0A8T3BSG5_DENNO</name>
<comment type="caution">
    <text evidence="1">The sequence shown here is derived from an EMBL/GenBank/DDBJ whole genome shotgun (WGS) entry which is preliminary data.</text>
</comment>
<protein>
    <submittedName>
        <fullName evidence="1">Uncharacterized protein</fullName>
    </submittedName>
</protein>
<reference evidence="1" key="1">
    <citation type="journal article" date="2022" name="Front. Genet.">
        <title>Chromosome-Scale Assembly of the Dendrobium nobile Genome Provides Insights Into the Molecular Mechanism of the Biosynthesis of the Medicinal Active Ingredient of Dendrobium.</title>
        <authorList>
            <person name="Xu Q."/>
            <person name="Niu S.-C."/>
            <person name="Li K.-L."/>
            <person name="Zheng P.-J."/>
            <person name="Zhang X.-J."/>
            <person name="Jia Y."/>
            <person name="Liu Y."/>
            <person name="Niu Y.-X."/>
            <person name="Yu L.-H."/>
            <person name="Chen D.-F."/>
            <person name="Zhang G.-Q."/>
        </authorList>
    </citation>
    <scope>NUCLEOTIDE SEQUENCE</scope>
    <source>
        <tissue evidence="1">Leaf</tissue>
    </source>
</reference>
<evidence type="ECO:0000313" key="1">
    <source>
        <dbReference type="EMBL" id="KAI0519410.1"/>
    </source>
</evidence>